<reference evidence="8 9" key="2">
    <citation type="submission" date="2015-03" db="EMBL/GenBank/DDBJ databases">
        <authorList>
            <consortium name="Pathogen Informatics"/>
            <person name="Murphy D."/>
        </authorList>
    </citation>
    <scope>NUCLEOTIDE SEQUENCE [LARGE SCALE GENOMIC DNA]</scope>
    <source>
        <strain evidence="9">type strain: CIP110230</strain>
        <strain evidence="8">Type strain: CIP110230</strain>
    </source>
</reference>
<name>A0A0T9R1Y4_9GAMM</name>
<evidence type="ECO:0000313" key="8">
    <source>
        <dbReference type="EMBL" id="CRY69121.1"/>
    </source>
</evidence>
<evidence type="ECO:0000256" key="4">
    <source>
        <dbReference type="ARBA" id="ARBA00022490"/>
    </source>
</evidence>
<evidence type="ECO:0000256" key="5">
    <source>
        <dbReference type="ARBA" id="ARBA00022971"/>
    </source>
</evidence>
<dbReference type="GO" id="GO:0005737">
    <property type="term" value="C:cytoplasm"/>
    <property type="evidence" value="ECO:0007669"/>
    <property type="project" value="UniProtKB-SubCell"/>
</dbReference>
<dbReference type="AlphaFoldDB" id="A0A0T9R1Y4"/>
<evidence type="ECO:0000313" key="9">
    <source>
        <dbReference type="Proteomes" id="UP000044625"/>
    </source>
</evidence>
<organism evidence="7 10">
    <name type="scientific">Yersinia pekkanenii</name>
    <dbReference type="NCBI Taxonomy" id="1288385"/>
    <lineage>
        <taxon>Bacteria</taxon>
        <taxon>Pseudomonadati</taxon>
        <taxon>Pseudomonadota</taxon>
        <taxon>Gammaproteobacteria</taxon>
        <taxon>Enterobacterales</taxon>
        <taxon>Yersiniaceae</taxon>
        <taxon>Yersinia</taxon>
    </lineage>
</organism>
<dbReference type="Proteomes" id="UP000045840">
    <property type="component" value="Unassembled WGS sequence"/>
</dbReference>
<accession>A0A0T9R1Y4</accession>
<dbReference type="InterPro" id="IPR008876">
    <property type="entry name" value="TraY"/>
</dbReference>
<protein>
    <recommendedName>
        <fullName evidence="3">Relaxosome protein TraY</fullName>
    </recommendedName>
</protein>
<dbReference type="EMBL" id="CWJL01000034">
    <property type="protein sequence ID" value="CRY69121.1"/>
    <property type="molecule type" value="Genomic_DNA"/>
</dbReference>
<evidence type="ECO:0000313" key="7">
    <source>
        <dbReference type="EMBL" id="CNI39678.1"/>
    </source>
</evidence>
<keyword evidence="5" id="KW-0184">Conjugation</keyword>
<evidence type="ECO:0000256" key="2">
    <source>
        <dbReference type="ARBA" id="ARBA00007183"/>
    </source>
</evidence>
<dbReference type="STRING" id="1288385.ERS137968_04261"/>
<evidence type="ECO:0000256" key="3">
    <source>
        <dbReference type="ARBA" id="ARBA00020541"/>
    </source>
</evidence>
<evidence type="ECO:0000256" key="1">
    <source>
        <dbReference type="ARBA" id="ARBA00004496"/>
    </source>
</evidence>
<dbReference type="RefSeq" id="WP_049614760.1">
    <property type="nucleotide sequence ID" value="NZ_CAWMMU010000034.1"/>
</dbReference>
<evidence type="ECO:0000313" key="10">
    <source>
        <dbReference type="Proteomes" id="UP000045840"/>
    </source>
</evidence>
<reference evidence="10" key="3">
    <citation type="submission" date="2015-03" db="EMBL/GenBank/DDBJ databases">
        <authorList>
            <consortium name="Pathogen Informatics"/>
        </authorList>
    </citation>
    <scope>NUCLEOTIDE SEQUENCE [LARGE SCALE GENOMIC DNA]</scope>
    <source>
        <strain evidence="10">A125KOH2</strain>
    </source>
</reference>
<keyword evidence="9" id="KW-1185">Reference proteome</keyword>
<sequence length="68" mass="7743">MNDNNKNYKPITVSVVLSSESNKRLTEAAEKAGRSKRIEAMLRIAHHLKTIPEVDGNYWEIISDKETT</sequence>
<dbReference type="EMBL" id="CQAZ01000046">
    <property type="protein sequence ID" value="CNI39678.1"/>
    <property type="molecule type" value="Genomic_DNA"/>
</dbReference>
<comment type="similarity">
    <text evidence="2">Belongs to the TraY family.</text>
</comment>
<dbReference type="Pfam" id="PF05509">
    <property type="entry name" value="TraY"/>
    <property type="match status" value="1"/>
</dbReference>
<dbReference type="Proteomes" id="UP000044625">
    <property type="component" value="Unassembled WGS sequence"/>
</dbReference>
<evidence type="ECO:0000256" key="6">
    <source>
        <dbReference type="ARBA" id="ARBA00023125"/>
    </source>
</evidence>
<gene>
    <name evidence="7" type="ORF">ERS008529_03896</name>
    <name evidence="8" type="ORF">ERS137968_04261</name>
</gene>
<keyword evidence="4" id="KW-0963">Cytoplasm</keyword>
<keyword evidence="6" id="KW-0238">DNA-binding</keyword>
<reference evidence="7" key="1">
    <citation type="submission" date="2015-03" db="EMBL/GenBank/DDBJ databases">
        <authorList>
            <person name="Murphy D."/>
        </authorList>
    </citation>
    <scope>NUCLEOTIDE SEQUENCE [LARGE SCALE GENOMIC DNA]</scope>
    <source>
        <strain evidence="7">A125KOH2</strain>
    </source>
</reference>
<dbReference type="GO" id="GO:0003677">
    <property type="term" value="F:DNA binding"/>
    <property type="evidence" value="ECO:0007669"/>
    <property type="project" value="UniProtKB-KW"/>
</dbReference>
<comment type="subcellular location">
    <subcellularLocation>
        <location evidence="1">Cytoplasm</location>
    </subcellularLocation>
</comment>
<proteinExistence type="inferred from homology"/>